<dbReference type="Gene3D" id="3.40.1190.20">
    <property type="match status" value="1"/>
</dbReference>
<feature type="domain" description="Carbohydrate kinase PfkB" evidence="6">
    <location>
        <begin position="15"/>
        <end position="298"/>
    </location>
</feature>
<dbReference type="Proteomes" id="UP000019754">
    <property type="component" value="Unassembled WGS sequence"/>
</dbReference>
<keyword evidence="5" id="KW-0067">ATP-binding</keyword>
<dbReference type="PROSITE" id="PS00583">
    <property type="entry name" value="PFKB_KINASES_1"/>
    <property type="match status" value="1"/>
</dbReference>
<keyword evidence="4 7" id="KW-0418">Kinase</keyword>
<dbReference type="InterPro" id="IPR002173">
    <property type="entry name" value="Carboh/pur_kinase_PfkB_CS"/>
</dbReference>
<dbReference type="SUPFAM" id="SSF53613">
    <property type="entry name" value="Ribokinase-like"/>
    <property type="match status" value="1"/>
</dbReference>
<dbReference type="InterPro" id="IPR029056">
    <property type="entry name" value="Ribokinase-like"/>
</dbReference>
<name>A0A022L583_9MICO</name>
<dbReference type="PROSITE" id="PS00584">
    <property type="entry name" value="PFKB_KINASES_2"/>
    <property type="match status" value="1"/>
</dbReference>
<keyword evidence="2" id="KW-0808">Transferase</keyword>
<dbReference type="HOGENOM" id="CLU_027634_6_2_11"/>
<dbReference type="PANTHER" id="PTHR43085:SF1">
    <property type="entry name" value="PSEUDOURIDINE KINASE-RELATED"/>
    <property type="match status" value="1"/>
</dbReference>
<gene>
    <name evidence="7" type="ORF">D641_0101455</name>
</gene>
<accession>A0A022L583</accession>
<keyword evidence="3" id="KW-0547">Nucleotide-binding</keyword>
<evidence type="ECO:0000256" key="1">
    <source>
        <dbReference type="ARBA" id="ARBA00010688"/>
    </source>
</evidence>
<dbReference type="PANTHER" id="PTHR43085">
    <property type="entry name" value="HEXOKINASE FAMILY MEMBER"/>
    <property type="match status" value="1"/>
</dbReference>
<dbReference type="EMBL" id="AORC01000002">
    <property type="protein sequence ID" value="EYT51158.1"/>
    <property type="molecule type" value="Genomic_DNA"/>
</dbReference>
<dbReference type="GO" id="GO:0016301">
    <property type="term" value="F:kinase activity"/>
    <property type="evidence" value="ECO:0007669"/>
    <property type="project" value="UniProtKB-KW"/>
</dbReference>
<sequence length="303" mass="31335">MTATFLTVGEALTDIVVDADGNRAEHPGGSPMNVAVALGRLGHTSHLLTRIGDDQRGQAIRAHVTDTHVQLTPGSITGAPTSTAEAQLDASGAATYTFDLTWDPAATGLPEQVHAVHTSSIAAVLDPGAATVAQVLDRYRDHATISYDPNARPTLMGDAAAARERIEAIIVRADVVKTSDEDVAWLYDTDDVEDVVSSWRALGPGITVLTRGGDGAVGFTDSGRVQVAPVQVEVADTVGAGDTFSAGILDALADKRLLGAGNREALAALPSDDVAAVLRRAARLAAVTVSRSGANPPWSHELG</sequence>
<dbReference type="GO" id="GO:0005524">
    <property type="term" value="F:ATP binding"/>
    <property type="evidence" value="ECO:0007669"/>
    <property type="project" value="UniProtKB-KW"/>
</dbReference>
<evidence type="ECO:0000313" key="8">
    <source>
        <dbReference type="Proteomes" id="UP000019754"/>
    </source>
</evidence>
<keyword evidence="8" id="KW-1185">Reference proteome</keyword>
<proteinExistence type="inferred from homology"/>
<dbReference type="AlphaFoldDB" id="A0A022L583"/>
<evidence type="ECO:0000256" key="2">
    <source>
        <dbReference type="ARBA" id="ARBA00022679"/>
    </source>
</evidence>
<evidence type="ECO:0000313" key="7">
    <source>
        <dbReference type="EMBL" id="EYT51158.1"/>
    </source>
</evidence>
<comment type="caution">
    <text evidence="7">The sequence shown here is derived from an EMBL/GenBank/DDBJ whole genome shotgun (WGS) entry which is preliminary data.</text>
</comment>
<comment type="similarity">
    <text evidence="1">Belongs to the carbohydrate kinase PfkB family.</text>
</comment>
<dbReference type="InterPro" id="IPR050306">
    <property type="entry name" value="PfkB_Carbo_kinase"/>
</dbReference>
<dbReference type="RefSeq" id="WP_031307411.1">
    <property type="nucleotide sequence ID" value="NZ_KB403091.1"/>
</dbReference>
<evidence type="ECO:0000256" key="3">
    <source>
        <dbReference type="ARBA" id="ARBA00022741"/>
    </source>
</evidence>
<dbReference type="CDD" id="cd01167">
    <property type="entry name" value="bac_FRK"/>
    <property type="match status" value="1"/>
</dbReference>
<evidence type="ECO:0000256" key="5">
    <source>
        <dbReference type="ARBA" id="ARBA00022840"/>
    </source>
</evidence>
<dbReference type="Pfam" id="PF00294">
    <property type="entry name" value="PfkB"/>
    <property type="match status" value="1"/>
</dbReference>
<evidence type="ECO:0000259" key="6">
    <source>
        <dbReference type="Pfam" id="PF00294"/>
    </source>
</evidence>
<reference evidence="7 8" key="1">
    <citation type="journal article" date="2013" name="Genome Announc.">
        <title>Draft genome sequence of an Actinobacterium, Brachybacterium muris strain UCD-AY4.</title>
        <authorList>
            <person name="Lo J.R."/>
            <person name="Lang J.M."/>
            <person name="Darling A.E."/>
            <person name="Eisen J.A."/>
            <person name="Coil D.A."/>
        </authorList>
    </citation>
    <scope>NUCLEOTIDE SEQUENCE [LARGE SCALE GENOMIC DNA]</scope>
    <source>
        <strain evidence="7 8">UCD-AY4</strain>
    </source>
</reference>
<dbReference type="STRING" id="1249481.D641_0101455"/>
<organism evidence="7 8">
    <name type="scientific">Brachybacterium muris UCD-AY4</name>
    <dbReference type="NCBI Taxonomy" id="1249481"/>
    <lineage>
        <taxon>Bacteria</taxon>
        <taxon>Bacillati</taxon>
        <taxon>Actinomycetota</taxon>
        <taxon>Actinomycetes</taxon>
        <taxon>Micrococcales</taxon>
        <taxon>Dermabacteraceae</taxon>
        <taxon>Brachybacterium</taxon>
    </lineage>
</organism>
<protein>
    <submittedName>
        <fullName evidence="7">Ribokinase</fullName>
    </submittedName>
</protein>
<dbReference type="InterPro" id="IPR011611">
    <property type="entry name" value="PfkB_dom"/>
</dbReference>
<evidence type="ECO:0000256" key="4">
    <source>
        <dbReference type="ARBA" id="ARBA00022777"/>
    </source>
</evidence>